<comment type="caution">
    <text evidence="1">The sequence shown here is derived from an EMBL/GenBank/DDBJ whole genome shotgun (WGS) entry which is preliminary data.</text>
</comment>
<organism evidence="1 2">
    <name type="scientific">Characodon lateralis</name>
    <dbReference type="NCBI Taxonomy" id="208331"/>
    <lineage>
        <taxon>Eukaryota</taxon>
        <taxon>Metazoa</taxon>
        <taxon>Chordata</taxon>
        <taxon>Craniata</taxon>
        <taxon>Vertebrata</taxon>
        <taxon>Euteleostomi</taxon>
        <taxon>Actinopterygii</taxon>
        <taxon>Neopterygii</taxon>
        <taxon>Teleostei</taxon>
        <taxon>Neoteleostei</taxon>
        <taxon>Acanthomorphata</taxon>
        <taxon>Ovalentaria</taxon>
        <taxon>Atherinomorphae</taxon>
        <taxon>Cyprinodontiformes</taxon>
        <taxon>Goodeidae</taxon>
        <taxon>Characodon</taxon>
    </lineage>
</organism>
<keyword evidence="2" id="KW-1185">Reference proteome</keyword>
<evidence type="ECO:0000313" key="2">
    <source>
        <dbReference type="Proteomes" id="UP001352852"/>
    </source>
</evidence>
<name>A0ABU7E2Q2_9TELE</name>
<evidence type="ECO:0000313" key="1">
    <source>
        <dbReference type="EMBL" id="MED6281005.1"/>
    </source>
</evidence>
<dbReference type="EMBL" id="JAHUTJ010042380">
    <property type="protein sequence ID" value="MED6281005.1"/>
    <property type="molecule type" value="Genomic_DNA"/>
</dbReference>
<protein>
    <submittedName>
        <fullName evidence="1">Uncharacterized protein</fullName>
    </submittedName>
</protein>
<accession>A0ABU7E2Q2</accession>
<reference evidence="1 2" key="1">
    <citation type="submission" date="2021-06" db="EMBL/GenBank/DDBJ databases">
        <authorList>
            <person name="Palmer J.M."/>
        </authorList>
    </citation>
    <scope>NUCLEOTIDE SEQUENCE [LARGE SCALE GENOMIC DNA]</scope>
    <source>
        <strain evidence="1 2">CL_MEX2019</strain>
        <tissue evidence="1">Muscle</tissue>
    </source>
</reference>
<proteinExistence type="predicted"/>
<gene>
    <name evidence="1" type="ORF">CHARACLAT_016913</name>
</gene>
<sequence>MDAFEALKCLYRVCNDVFQTVVKLVLHCHYLRHFIISGQVHFFIVVQNPNSGFLKLNINQVFLANPKMMSHSALPFTDLLPDFLNFMDQSIRFQNVSMDSHLARVHTPPVIDGNVGSCHPRTEKQISL</sequence>
<dbReference type="Proteomes" id="UP001352852">
    <property type="component" value="Unassembled WGS sequence"/>
</dbReference>